<dbReference type="InterPro" id="IPR000866">
    <property type="entry name" value="AhpC/TSA"/>
</dbReference>
<comment type="caution">
    <text evidence="2">The sequence shown here is derived from an EMBL/GenBank/DDBJ whole genome shotgun (WGS) entry which is preliminary data.</text>
</comment>
<evidence type="ECO:0000313" key="3">
    <source>
        <dbReference type="Proteomes" id="UP000219327"/>
    </source>
</evidence>
<dbReference type="Gene3D" id="3.40.30.10">
    <property type="entry name" value="Glutaredoxin"/>
    <property type="match status" value="1"/>
</dbReference>
<protein>
    <recommendedName>
        <fullName evidence="1">Alkyl hydroperoxide reductase subunit C/ Thiol specific antioxidant domain-containing protein</fullName>
    </recommendedName>
</protein>
<dbReference type="InterPro" id="IPR036249">
    <property type="entry name" value="Thioredoxin-like_sf"/>
</dbReference>
<dbReference type="SUPFAM" id="SSF52833">
    <property type="entry name" value="Thioredoxin-like"/>
    <property type="match status" value="1"/>
</dbReference>
<gene>
    <name evidence="2" type="ORF">CNE99_09100</name>
</gene>
<sequence>MQLSKYQTAFESHGLKVMAFTIDSPAKLRKFVGKNSIEYPILGDPNGKVANIFGIRNKEMRRGSFAYGVPHPGVILVATDGNVLGKVAKPGYKKRPNLRKSR</sequence>
<dbReference type="GO" id="GO:0016491">
    <property type="term" value="F:oxidoreductase activity"/>
    <property type="evidence" value="ECO:0007669"/>
    <property type="project" value="InterPro"/>
</dbReference>
<dbReference type="Proteomes" id="UP000219327">
    <property type="component" value="Unassembled WGS sequence"/>
</dbReference>
<proteinExistence type="predicted"/>
<dbReference type="GO" id="GO:0016209">
    <property type="term" value="F:antioxidant activity"/>
    <property type="evidence" value="ECO:0007669"/>
    <property type="project" value="InterPro"/>
</dbReference>
<feature type="domain" description="Alkyl hydroperoxide reductase subunit C/ Thiol specific antioxidant" evidence="1">
    <location>
        <begin position="2"/>
        <end position="83"/>
    </location>
</feature>
<dbReference type="AlphaFoldDB" id="A0A2A5WKG0"/>
<name>A0A2A5WKG0_9GAMM</name>
<reference evidence="2 3" key="1">
    <citation type="submission" date="2017-08" db="EMBL/GenBank/DDBJ databases">
        <title>Fine stratification of microbial communities through a metagenomic profile of the photic zone.</title>
        <authorList>
            <person name="Haro-Moreno J.M."/>
            <person name="Lopez-Perez M."/>
            <person name="De La Torre J."/>
            <person name="Picazo A."/>
            <person name="Camacho A."/>
            <person name="Rodriguez-Valera F."/>
        </authorList>
    </citation>
    <scope>NUCLEOTIDE SEQUENCE [LARGE SCALE GENOMIC DNA]</scope>
    <source>
        <strain evidence="2">MED-G24</strain>
    </source>
</reference>
<accession>A0A2A5WKG0</accession>
<dbReference type="EMBL" id="NTKD01000060">
    <property type="protein sequence ID" value="PDH36783.1"/>
    <property type="molecule type" value="Genomic_DNA"/>
</dbReference>
<evidence type="ECO:0000313" key="2">
    <source>
        <dbReference type="EMBL" id="PDH36783.1"/>
    </source>
</evidence>
<evidence type="ECO:0000259" key="1">
    <source>
        <dbReference type="Pfam" id="PF00578"/>
    </source>
</evidence>
<dbReference type="Pfam" id="PF00578">
    <property type="entry name" value="AhpC-TSA"/>
    <property type="match status" value="1"/>
</dbReference>
<organism evidence="2 3">
    <name type="scientific">OM182 bacterium MED-G24</name>
    <dbReference type="NCBI Taxonomy" id="1986255"/>
    <lineage>
        <taxon>Bacteria</taxon>
        <taxon>Pseudomonadati</taxon>
        <taxon>Pseudomonadota</taxon>
        <taxon>Gammaproteobacteria</taxon>
        <taxon>OMG group</taxon>
        <taxon>OM182 clade</taxon>
    </lineage>
</organism>